<reference evidence="1 2" key="1">
    <citation type="journal article" date="2003" name="PLoS Biol.">
        <title>The genome sequence of Caenorhabditis briggsae: a platform for comparative genomics.</title>
        <authorList>
            <person name="Stein L.D."/>
            <person name="Bao Z."/>
            <person name="Blasiar D."/>
            <person name="Blumenthal T."/>
            <person name="Brent M.R."/>
            <person name="Chen N."/>
            <person name="Chinwalla A."/>
            <person name="Clarke L."/>
            <person name="Clee C."/>
            <person name="Coghlan A."/>
            <person name="Coulson A."/>
            <person name="D'Eustachio P."/>
            <person name="Fitch D.H."/>
            <person name="Fulton L.A."/>
            <person name="Fulton R.E."/>
            <person name="Griffiths-Jones S."/>
            <person name="Harris T.W."/>
            <person name="Hillier L.W."/>
            <person name="Kamath R."/>
            <person name="Kuwabara P.E."/>
            <person name="Mardis E.R."/>
            <person name="Marra M.A."/>
            <person name="Miner T.L."/>
            <person name="Minx P."/>
            <person name="Mullikin J.C."/>
            <person name="Plumb R.W."/>
            <person name="Rogers J."/>
            <person name="Schein J.E."/>
            <person name="Sohrmann M."/>
            <person name="Spieth J."/>
            <person name="Stajich J.E."/>
            <person name="Wei C."/>
            <person name="Willey D."/>
            <person name="Wilson R.K."/>
            <person name="Durbin R."/>
            <person name="Waterston R.H."/>
        </authorList>
    </citation>
    <scope>NUCLEOTIDE SEQUENCE [LARGE SCALE GENOMIC DNA]</scope>
    <source>
        <strain evidence="1 2">AF16</strain>
    </source>
</reference>
<dbReference type="HOGENOM" id="CLU_3413289_0_0_1"/>
<dbReference type="CTD" id="68919378"/>
<proteinExistence type="predicted"/>
<keyword evidence="2" id="KW-1185">Reference proteome</keyword>
<dbReference type="AlphaFoldDB" id="B6IJM1"/>
<dbReference type="GeneID" id="68919378"/>
<reference evidence="1 2" key="2">
    <citation type="journal article" date="2011" name="PLoS Genet.">
        <title>Caenorhabditis briggsae recombinant inbred line genotypes reveal inter-strain incompatibility and the evolution of recombination.</title>
        <authorList>
            <person name="Ross J.A."/>
            <person name="Koboldt D.C."/>
            <person name="Staisch J.E."/>
            <person name="Chamberlin H.M."/>
            <person name="Gupta B.P."/>
            <person name="Miller R.D."/>
            <person name="Baird S.E."/>
            <person name="Haag E.S."/>
        </authorList>
    </citation>
    <scope>NUCLEOTIDE SEQUENCE [LARGE SCALE GENOMIC DNA]</scope>
    <source>
        <strain evidence="1 2">AF16</strain>
    </source>
</reference>
<dbReference type="EMBL" id="HE601046">
    <property type="protein sequence ID" value="CAS00101.1"/>
    <property type="molecule type" value="Genomic_DNA"/>
</dbReference>
<accession>B6IJM1</accession>
<name>B6IJM1_CAEBR</name>
<organism evidence="1 2">
    <name type="scientific">Caenorhabditis briggsae</name>
    <dbReference type="NCBI Taxonomy" id="6238"/>
    <lineage>
        <taxon>Eukaryota</taxon>
        <taxon>Metazoa</taxon>
        <taxon>Ecdysozoa</taxon>
        <taxon>Nematoda</taxon>
        <taxon>Chromadorea</taxon>
        <taxon>Rhabditida</taxon>
        <taxon>Rhabditina</taxon>
        <taxon>Rhabditomorpha</taxon>
        <taxon>Rhabditoidea</taxon>
        <taxon>Rhabditidae</taxon>
        <taxon>Peloderinae</taxon>
        <taxon>Caenorhabditis</taxon>
    </lineage>
</organism>
<protein>
    <submittedName>
        <fullName evidence="1">Protein CBG27929</fullName>
    </submittedName>
</protein>
<evidence type="ECO:0000313" key="1">
    <source>
        <dbReference type="EMBL" id="CAS00101.1"/>
    </source>
</evidence>
<dbReference type="RefSeq" id="XP_045099661.1">
    <property type="nucleotide sequence ID" value="XM_045240214.1"/>
</dbReference>
<dbReference type="InParanoid" id="B6IJM1"/>
<dbReference type="Proteomes" id="UP000008549">
    <property type="component" value="Unassembled WGS sequence"/>
</dbReference>
<dbReference type="KEGG" id="cbr:CBG_27929"/>
<sequence length="28" mass="3364">MTLREIVLGRSRYRIQTLAAMRLFVLKK</sequence>
<gene>
    <name evidence="1" type="ORF">CBG27929</name>
    <name evidence="1" type="ORF">CBG_27929</name>
</gene>
<evidence type="ECO:0000313" key="2">
    <source>
        <dbReference type="Proteomes" id="UP000008549"/>
    </source>
</evidence>